<evidence type="ECO:0000256" key="1">
    <source>
        <dbReference type="SAM" id="Coils"/>
    </source>
</evidence>
<keyword evidence="3" id="KW-1185">Reference proteome</keyword>
<name>A0A397I9W2_9GLOM</name>
<accession>A0A397I9W2</accession>
<protein>
    <submittedName>
        <fullName evidence="2">Uncharacterized protein</fullName>
    </submittedName>
</protein>
<reference evidence="2 3" key="1">
    <citation type="submission" date="2018-08" db="EMBL/GenBank/DDBJ databases">
        <title>Genome and evolution of the arbuscular mycorrhizal fungus Diversispora epigaea (formerly Glomus versiforme) and its bacterial endosymbionts.</title>
        <authorList>
            <person name="Sun X."/>
            <person name="Fei Z."/>
            <person name="Harrison M."/>
        </authorList>
    </citation>
    <scope>NUCLEOTIDE SEQUENCE [LARGE SCALE GENOMIC DNA]</scope>
    <source>
        <strain evidence="2 3">IT104</strain>
    </source>
</reference>
<evidence type="ECO:0000313" key="3">
    <source>
        <dbReference type="Proteomes" id="UP000266861"/>
    </source>
</evidence>
<dbReference type="AlphaFoldDB" id="A0A397I9W2"/>
<dbReference type="EMBL" id="PQFF01000234">
    <property type="protein sequence ID" value="RHZ71627.1"/>
    <property type="molecule type" value="Genomic_DNA"/>
</dbReference>
<comment type="caution">
    <text evidence="2">The sequence shown here is derived from an EMBL/GenBank/DDBJ whole genome shotgun (WGS) entry which is preliminary data.</text>
</comment>
<proteinExistence type="predicted"/>
<dbReference type="Proteomes" id="UP000266861">
    <property type="component" value="Unassembled WGS sequence"/>
</dbReference>
<gene>
    <name evidence="2" type="ORF">Glove_256g213</name>
</gene>
<feature type="coiled-coil region" evidence="1">
    <location>
        <begin position="172"/>
        <end position="206"/>
    </location>
</feature>
<sequence length="296" mass="34192">MTFTELKNRGEHAVKIINLPHDMSSRELYIIMAQMGAKTCYFPRNLYGKKKRMAIATLESAEGKTEVIGQVWEAGDLKIKIVDTATKTCHRCHAENHLVFECPVAARQKEINERKTNDFEKYGHMYKINRPRLYKNLKDQVDLGTGYSDAIKRNVNKVKENNKGDNNQENILKNILETLQNIKQDIVEIKQHTKNMEERVQALEEYAGKDIFEEAMEEDEVSDDTVKEVTNIFTEETGTKEKQVTQMEQIGNTVKILAELIPELKQSNADTQARLERMESMYNLPKQQERIGNSSY</sequence>
<organism evidence="2 3">
    <name type="scientific">Diversispora epigaea</name>
    <dbReference type="NCBI Taxonomy" id="1348612"/>
    <lineage>
        <taxon>Eukaryota</taxon>
        <taxon>Fungi</taxon>
        <taxon>Fungi incertae sedis</taxon>
        <taxon>Mucoromycota</taxon>
        <taxon>Glomeromycotina</taxon>
        <taxon>Glomeromycetes</taxon>
        <taxon>Diversisporales</taxon>
        <taxon>Diversisporaceae</taxon>
        <taxon>Diversispora</taxon>
    </lineage>
</organism>
<dbReference type="OrthoDB" id="2475406at2759"/>
<evidence type="ECO:0000313" key="2">
    <source>
        <dbReference type="EMBL" id="RHZ71627.1"/>
    </source>
</evidence>
<keyword evidence="1" id="KW-0175">Coiled coil</keyword>